<dbReference type="Pfam" id="PF03358">
    <property type="entry name" value="FMN_red"/>
    <property type="match status" value="1"/>
</dbReference>
<dbReference type="InterPro" id="IPR029039">
    <property type="entry name" value="Flavoprotein-like_sf"/>
</dbReference>
<accession>A0A538SLA6</accession>
<sequence>MQRAHRQALPGVRPRAIYEALHGAHAIAVGSPVYFDGVSAQLKLVMDRCNCITPLVRVPGGGTTFRSLWARTRRGVFVTALSSKHRYDLAEKSVRGFLKWVGARWEETLAWQHEDDDLGSVVTRPDLIERARAIGRRLIESDPLEG</sequence>
<gene>
    <name evidence="2" type="ORF">E6K72_09510</name>
</gene>
<comment type="caution">
    <text evidence="2">The sequence shown here is derived from an EMBL/GenBank/DDBJ whole genome shotgun (WGS) entry which is preliminary data.</text>
</comment>
<protein>
    <submittedName>
        <fullName evidence="2">Flavodoxin family protein</fullName>
    </submittedName>
</protein>
<proteinExistence type="predicted"/>
<feature type="domain" description="NADPH-dependent FMN reductase-like" evidence="1">
    <location>
        <begin position="15"/>
        <end position="101"/>
    </location>
</feature>
<dbReference type="SUPFAM" id="SSF52218">
    <property type="entry name" value="Flavoproteins"/>
    <property type="match status" value="1"/>
</dbReference>
<dbReference type="Gene3D" id="3.40.50.360">
    <property type="match status" value="1"/>
</dbReference>
<dbReference type="InterPro" id="IPR005025">
    <property type="entry name" value="FMN_Rdtase-like_dom"/>
</dbReference>
<evidence type="ECO:0000259" key="1">
    <source>
        <dbReference type="Pfam" id="PF03358"/>
    </source>
</evidence>
<organism evidence="2 3">
    <name type="scientific">Eiseniibacteriota bacterium</name>
    <dbReference type="NCBI Taxonomy" id="2212470"/>
    <lineage>
        <taxon>Bacteria</taxon>
        <taxon>Candidatus Eiseniibacteriota</taxon>
    </lineage>
</organism>
<dbReference type="GO" id="GO:0016491">
    <property type="term" value="F:oxidoreductase activity"/>
    <property type="evidence" value="ECO:0007669"/>
    <property type="project" value="InterPro"/>
</dbReference>
<dbReference type="AlphaFoldDB" id="A0A538SLA6"/>
<dbReference type="Proteomes" id="UP000317716">
    <property type="component" value="Unassembled WGS sequence"/>
</dbReference>
<dbReference type="EMBL" id="VBOS01000335">
    <property type="protein sequence ID" value="TMQ52141.1"/>
    <property type="molecule type" value="Genomic_DNA"/>
</dbReference>
<evidence type="ECO:0000313" key="3">
    <source>
        <dbReference type="Proteomes" id="UP000317716"/>
    </source>
</evidence>
<name>A0A538SLA6_UNCEI</name>
<evidence type="ECO:0000313" key="2">
    <source>
        <dbReference type="EMBL" id="TMQ52141.1"/>
    </source>
</evidence>
<reference evidence="2 3" key="1">
    <citation type="journal article" date="2019" name="Nat. Microbiol.">
        <title>Mediterranean grassland soil C-N compound turnover is dependent on rainfall and depth, and is mediated by genomically divergent microorganisms.</title>
        <authorList>
            <person name="Diamond S."/>
            <person name="Andeer P.F."/>
            <person name="Li Z."/>
            <person name="Crits-Christoph A."/>
            <person name="Burstein D."/>
            <person name="Anantharaman K."/>
            <person name="Lane K.R."/>
            <person name="Thomas B.C."/>
            <person name="Pan C."/>
            <person name="Northen T.R."/>
            <person name="Banfield J.F."/>
        </authorList>
    </citation>
    <scope>NUCLEOTIDE SEQUENCE [LARGE SCALE GENOMIC DNA]</scope>
    <source>
        <strain evidence="2">WS_2</strain>
    </source>
</reference>